<evidence type="ECO:0000256" key="1">
    <source>
        <dbReference type="ARBA" id="ARBA00022737"/>
    </source>
</evidence>
<dbReference type="Pfam" id="PF13637">
    <property type="entry name" value="Ank_4"/>
    <property type="match status" value="1"/>
</dbReference>
<evidence type="ECO:0000313" key="5">
    <source>
        <dbReference type="Proteomes" id="UP000031258"/>
    </source>
</evidence>
<dbReference type="InterPro" id="IPR036770">
    <property type="entry name" value="Ankyrin_rpt-contain_sf"/>
</dbReference>
<keyword evidence="2 3" id="KW-0040">ANK repeat</keyword>
<gene>
    <name evidence="4" type="ORF">NF27_IN00860</name>
</gene>
<keyword evidence="1" id="KW-0677">Repeat</keyword>
<evidence type="ECO:0000313" key="4">
    <source>
        <dbReference type="EMBL" id="KIE04345.1"/>
    </source>
</evidence>
<feature type="repeat" description="ANK" evidence="3">
    <location>
        <begin position="113"/>
        <end position="145"/>
    </location>
</feature>
<dbReference type="PANTHER" id="PTHR24189">
    <property type="entry name" value="MYOTROPHIN"/>
    <property type="match status" value="1"/>
</dbReference>
<feature type="repeat" description="ANK" evidence="3">
    <location>
        <begin position="42"/>
        <end position="74"/>
    </location>
</feature>
<organism evidence="4 5">
    <name type="scientific">Candidatus Jidaibacter acanthamoebae</name>
    <dbReference type="NCBI Taxonomy" id="86105"/>
    <lineage>
        <taxon>Bacteria</taxon>
        <taxon>Pseudomonadati</taxon>
        <taxon>Pseudomonadota</taxon>
        <taxon>Alphaproteobacteria</taxon>
        <taxon>Rickettsiales</taxon>
        <taxon>Candidatus Midichloriaceae</taxon>
        <taxon>Candidatus Jidaibacter</taxon>
    </lineage>
</organism>
<dbReference type="PROSITE" id="PS50088">
    <property type="entry name" value="ANK_REPEAT"/>
    <property type="match status" value="4"/>
</dbReference>
<dbReference type="InterPro" id="IPR002110">
    <property type="entry name" value="Ankyrin_rpt"/>
</dbReference>
<dbReference type="SUPFAM" id="SSF48403">
    <property type="entry name" value="Ankyrin repeat"/>
    <property type="match status" value="1"/>
</dbReference>
<evidence type="ECO:0000256" key="2">
    <source>
        <dbReference type="ARBA" id="ARBA00023043"/>
    </source>
</evidence>
<name>A0A0C1QWE9_9RICK</name>
<dbReference type="InterPro" id="IPR050745">
    <property type="entry name" value="Multifunctional_regulatory"/>
</dbReference>
<reference evidence="4 5" key="1">
    <citation type="submission" date="2014-11" db="EMBL/GenBank/DDBJ databases">
        <title>A Rickettsiales Symbiont of Amoebae With Ancient Features.</title>
        <authorList>
            <person name="Schulz F."/>
            <person name="Martijn J."/>
            <person name="Wascher F."/>
            <person name="Kostanjsek R."/>
            <person name="Ettema T.J."/>
            <person name="Horn M."/>
        </authorList>
    </citation>
    <scope>NUCLEOTIDE SEQUENCE [LARGE SCALE GENOMIC DNA]</scope>
    <source>
        <strain evidence="4 5">UWC36</strain>
    </source>
</reference>
<dbReference type="Pfam" id="PF12796">
    <property type="entry name" value="Ank_2"/>
    <property type="match status" value="2"/>
</dbReference>
<dbReference type="SMART" id="SM00248">
    <property type="entry name" value="ANK"/>
    <property type="match status" value="6"/>
</dbReference>
<sequence length="327" mass="37255">MHFYMRYSKDFTFTNFVETNNLEKIKIALGRELELREFIDRKGNSLVSVAIEKGDLKLLEFLISKEADLNVVNADGKTPLMIAASKRSEEILRMLLENGAEIDKRNDRNSDRYKWTALMYAVNIGYSKGVKILIENGADVNKKDNDGWTALMLAASSNDKEMVKHLLTHPKIEINNQDLKGKTALIHAAENGALDVVDLLLNNRVDINKVDNSNKTALHYMVSGTYFINKEQQHNLILNFIKQGADLYKKPEHGLSIYDSANSEIRNFIEESFPHEVEPSTELLEENIKKSRKFLPKEKFLPRSNTTGKPVTWAGRTAYKSEEGRGF</sequence>
<keyword evidence="5" id="KW-1185">Reference proteome</keyword>
<feature type="repeat" description="ANK" evidence="3">
    <location>
        <begin position="75"/>
        <end position="107"/>
    </location>
</feature>
<dbReference type="EMBL" id="JSWE01000206">
    <property type="protein sequence ID" value="KIE04345.1"/>
    <property type="molecule type" value="Genomic_DNA"/>
</dbReference>
<proteinExistence type="predicted"/>
<comment type="caution">
    <text evidence="4">The sequence shown here is derived from an EMBL/GenBank/DDBJ whole genome shotgun (WGS) entry which is preliminary data.</text>
</comment>
<dbReference type="PRINTS" id="PR01415">
    <property type="entry name" value="ANKYRIN"/>
</dbReference>
<dbReference type="STRING" id="86105.NF27_IN00860"/>
<dbReference type="Gene3D" id="1.25.40.20">
    <property type="entry name" value="Ankyrin repeat-containing domain"/>
    <property type="match status" value="2"/>
</dbReference>
<dbReference type="PANTHER" id="PTHR24189:SF50">
    <property type="entry name" value="ANKYRIN REPEAT AND SOCS BOX PROTEIN 2"/>
    <property type="match status" value="1"/>
</dbReference>
<feature type="repeat" description="ANK" evidence="3">
    <location>
        <begin position="180"/>
        <end position="212"/>
    </location>
</feature>
<accession>A0A0C1QWE9</accession>
<dbReference type="Proteomes" id="UP000031258">
    <property type="component" value="Unassembled WGS sequence"/>
</dbReference>
<protein>
    <submittedName>
        <fullName evidence="4">Uncharacterized protein</fullName>
    </submittedName>
</protein>
<dbReference type="PROSITE" id="PS50297">
    <property type="entry name" value="ANK_REP_REGION"/>
    <property type="match status" value="4"/>
</dbReference>
<evidence type="ECO:0000256" key="3">
    <source>
        <dbReference type="PROSITE-ProRule" id="PRU00023"/>
    </source>
</evidence>
<dbReference type="AlphaFoldDB" id="A0A0C1QWE9"/>